<evidence type="ECO:0000256" key="1">
    <source>
        <dbReference type="SAM" id="MobiDB-lite"/>
    </source>
</evidence>
<feature type="transmembrane region" description="Helical" evidence="2">
    <location>
        <begin position="258"/>
        <end position="276"/>
    </location>
</feature>
<evidence type="ECO:0000313" key="4">
    <source>
        <dbReference type="Proteomes" id="UP000059574"/>
    </source>
</evidence>
<keyword evidence="2" id="KW-0812">Transmembrane</keyword>
<feature type="transmembrane region" description="Helical" evidence="2">
    <location>
        <begin position="197"/>
        <end position="219"/>
    </location>
</feature>
<protein>
    <recommendedName>
        <fullName evidence="5">ABC transporter permease</fullName>
    </recommendedName>
</protein>
<feature type="transmembrane region" description="Helical" evidence="2">
    <location>
        <begin position="165"/>
        <end position="185"/>
    </location>
</feature>
<accession>A0A0S2LYB4</accession>
<evidence type="ECO:0000256" key="2">
    <source>
        <dbReference type="SAM" id="Phobius"/>
    </source>
</evidence>
<feature type="transmembrane region" description="Helical" evidence="2">
    <location>
        <begin position="231"/>
        <end position="251"/>
    </location>
</feature>
<feature type="transmembrane region" description="Helical" evidence="2">
    <location>
        <begin position="30"/>
        <end position="51"/>
    </location>
</feature>
<keyword evidence="2" id="KW-0472">Membrane</keyword>
<feature type="transmembrane region" description="Helical" evidence="2">
    <location>
        <begin position="315"/>
        <end position="335"/>
    </location>
</feature>
<proteinExistence type="predicted"/>
<dbReference type="AlphaFoldDB" id="A0A0S2LYB4"/>
<evidence type="ECO:0000313" key="3">
    <source>
        <dbReference type="EMBL" id="ALO66380.1"/>
    </source>
</evidence>
<evidence type="ECO:0008006" key="5">
    <source>
        <dbReference type="Google" id="ProtNLM"/>
    </source>
</evidence>
<organism evidence="3 4">
    <name type="scientific">Arthrobacter alpinus</name>
    <dbReference type="NCBI Taxonomy" id="656366"/>
    <lineage>
        <taxon>Bacteria</taxon>
        <taxon>Bacillati</taxon>
        <taxon>Actinomycetota</taxon>
        <taxon>Actinomycetes</taxon>
        <taxon>Micrococcales</taxon>
        <taxon>Micrococcaceae</taxon>
        <taxon>Arthrobacter</taxon>
    </lineage>
</organism>
<keyword evidence="2" id="KW-1133">Transmembrane helix</keyword>
<dbReference type="EMBL" id="CP013200">
    <property type="protein sequence ID" value="ALO66380.1"/>
    <property type="molecule type" value="Genomic_DNA"/>
</dbReference>
<sequence>MTSHSTPLATIDPERPEHPEGVPAAAWRKLGLTMLIPFFLVTVMGLAYLGAFHQPAPHNVAVAVVGNTASMQAFAQGLEEKSGDALDVRTVPDEAAARALIVKREITAAYAPGATAATLMLSSAASETTANITQKVFMPVAFEQHLPFQVLDVNPVGSHDTTGQGLFFMLVALSIGGYASSVPLAGFMGRIRLRTRFALAALAAAVVATLVVVIAGPIYGVLQSHLGGTWLLSWVYVLAIVMLGMGLHPILRHWTTATLTLLFVALNFTSSGGIFAPEMQPGIFGALNSFWNGAAWHHGAQTLAYFPGQGVGTDILKLVLWLIPGGALMVLTHVFSVRKTQLANENTSIREIEEVVAA</sequence>
<name>A0A0S2LYB4_9MICC</name>
<dbReference type="RefSeq" id="WP_062287104.1">
    <property type="nucleotide sequence ID" value="NZ_CP013200.1"/>
</dbReference>
<dbReference type="Proteomes" id="UP000059574">
    <property type="component" value="Chromosome"/>
</dbReference>
<reference evidence="3 4" key="2">
    <citation type="journal article" date="2016" name="J. Biotechnol.">
        <title>Complete genome sequence of Arthrobacter alpinus ERGS4:06, a yellow pigmented bacterium tolerant to cold and radiations isolated from Sikkim Himalaya.</title>
        <authorList>
            <person name="Kumar R."/>
            <person name="Singh D."/>
            <person name="Swarnkar M.K."/>
            <person name="Singh A.K."/>
            <person name="Kumar S."/>
        </authorList>
    </citation>
    <scope>NUCLEOTIDE SEQUENCE [LARGE SCALE GENOMIC DNA]</scope>
    <source>
        <strain evidence="3 4">ERGS4:06</strain>
    </source>
</reference>
<dbReference type="OrthoDB" id="3288304at2"/>
<reference evidence="4" key="1">
    <citation type="submission" date="2015-11" db="EMBL/GenBank/DDBJ databases">
        <authorList>
            <person name="Kumar R."/>
            <person name="Singh D."/>
            <person name="Swarnkar M.K."/>
            <person name="Singh A.K."/>
            <person name="Kumar S."/>
        </authorList>
    </citation>
    <scope>NUCLEOTIDE SEQUENCE [LARGE SCALE GENOMIC DNA]</scope>
    <source>
        <strain evidence="4">ERGS4:06</strain>
    </source>
</reference>
<feature type="region of interest" description="Disordered" evidence="1">
    <location>
        <begin position="1"/>
        <end position="20"/>
    </location>
</feature>
<gene>
    <name evidence="3" type="ORF">AS189_07605</name>
</gene>